<evidence type="ECO:0000313" key="2">
    <source>
        <dbReference type="Proteomes" id="UP000608513"/>
    </source>
</evidence>
<dbReference type="Proteomes" id="UP000608513">
    <property type="component" value="Unassembled WGS sequence"/>
</dbReference>
<comment type="caution">
    <text evidence="1">The sequence shown here is derived from an EMBL/GenBank/DDBJ whole genome shotgun (WGS) entry which is preliminary data.</text>
</comment>
<dbReference type="InterPro" id="IPR045471">
    <property type="entry name" value="DUF6494"/>
</dbReference>
<organism evidence="1 2">
    <name type="scientific">Ramlibacter cellulosilyticus</name>
    <dbReference type="NCBI Taxonomy" id="2764187"/>
    <lineage>
        <taxon>Bacteria</taxon>
        <taxon>Pseudomonadati</taxon>
        <taxon>Pseudomonadota</taxon>
        <taxon>Betaproteobacteria</taxon>
        <taxon>Burkholderiales</taxon>
        <taxon>Comamonadaceae</taxon>
        <taxon>Ramlibacter</taxon>
    </lineage>
</organism>
<evidence type="ECO:0000313" key="1">
    <source>
        <dbReference type="EMBL" id="MBC5782352.1"/>
    </source>
</evidence>
<dbReference type="RefSeq" id="WP_187075052.1">
    <property type="nucleotide sequence ID" value="NZ_JACORT010000001.1"/>
</dbReference>
<protein>
    <submittedName>
        <fullName evidence="1">Uncharacterized protein</fullName>
    </submittedName>
</protein>
<dbReference type="EMBL" id="JACORT010000001">
    <property type="protein sequence ID" value="MBC5782352.1"/>
    <property type="molecule type" value="Genomic_DNA"/>
</dbReference>
<dbReference type="Pfam" id="PF20104">
    <property type="entry name" value="DUF6494"/>
    <property type="match status" value="1"/>
</dbReference>
<name>A0A923SDX5_9BURK</name>
<keyword evidence="2" id="KW-1185">Reference proteome</keyword>
<proteinExistence type="predicted"/>
<gene>
    <name evidence="1" type="ORF">H8N03_05315</name>
</gene>
<sequence length="72" mass="8182">MNDEVFNISLRKFLKMVGVSSQREIEQAVARALQEGAIAGTETFPATMTLEIPQLNLRTHFHGEIRLEDREP</sequence>
<reference evidence="1" key="1">
    <citation type="submission" date="2020-08" db="EMBL/GenBank/DDBJ databases">
        <title>Ramlibacter sp. USB13 16S ribosomal RNA gene genome sequencing and assembly.</title>
        <authorList>
            <person name="Kang M."/>
        </authorList>
    </citation>
    <scope>NUCLEOTIDE SEQUENCE</scope>
    <source>
        <strain evidence="1">USB13</strain>
    </source>
</reference>
<dbReference type="AlphaFoldDB" id="A0A923SDX5"/>
<accession>A0A923SDX5</accession>